<dbReference type="Proteomes" id="UP000229730">
    <property type="component" value="Unassembled WGS sequence"/>
</dbReference>
<comment type="function">
    <text evidence="2">Catalyzes the removal of elemental sulfur atoms from cysteine to produce alanine. Seems to participate in the biosynthesis of the nitrogenase metalloclusters by providing the inorganic sulfur required for the Fe-S core formation.</text>
</comment>
<dbReference type="InterPro" id="IPR015424">
    <property type="entry name" value="PyrdxlP-dep_Trfase"/>
</dbReference>
<dbReference type="InterPro" id="IPR020578">
    <property type="entry name" value="Aminotrans_V_PyrdxlP_BS"/>
</dbReference>
<organism evidence="14 15">
    <name type="scientific">Paremcibacter congregatus</name>
    <dbReference type="NCBI Taxonomy" id="2043170"/>
    <lineage>
        <taxon>Bacteria</taxon>
        <taxon>Pseudomonadati</taxon>
        <taxon>Pseudomonadota</taxon>
        <taxon>Alphaproteobacteria</taxon>
        <taxon>Emcibacterales</taxon>
        <taxon>Emcibacteraceae</taxon>
        <taxon>Paremcibacter</taxon>
    </lineage>
</organism>
<dbReference type="Pfam" id="PF00266">
    <property type="entry name" value="Aminotran_5"/>
    <property type="match status" value="1"/>
</dbReference>
<comment type="catalytic activity">
    <reaction evidence="11">
        <text>(sulfur carrier)-H + L-cysteine = (sulfur carrier)-SH + L-alanine</text>
        <dbReference type="Rhea" id="RHEA:43892"/>
        <dbReference type="Rhea" id="RHEA-COMP:14737"/>
        <dbReference type="Rhea" id="RHEA-COMP:14739"/>
        <dbReference type="ChEBI" id="CHEBI:29917"/>
        <dbReference type="ChEBI" id="CHEBI:35235"/>
        <dbReference type="ChEBI" id="CHEBI:57972"/>
        <dbReference type="ChEBI" id="CHEBI:64428"/>
        <dbReference type="EC" id="2.8.1.7"/>
    </reaction>
</comment>
<evidence type="ECO:0000256" key="12">
    <source>
        <dbReference type="RuleBase" id="RU004504"/>
    </source>
</evidence>
<sequence>MCFLSDMVQNSIYLDYNATAPIKPEVIAEVARVMEIGGNPSSVHNRGRIAKAILEKSRQSVARMINCRPQKITFTGGGTEANNIAVKSSGAQHLILAETEHDSIRQSEGHFSGTVEILPVNATGYVTPDSLSKALTAVPDHTLVSIMLANNETGVIQDIKALAEIAHAHGVLFHTDAIQAFGKIPLDFRDLGVDMMSLSGHKIGGPQGVGAFVALEKLTITPLIFGGGQEVGRRSGTENLAGIAGFAKAVSLIPQNLQAMDRLADYRNRIEQTLMAHTDQVKFFGQNANRVGNTTTILMPGVLSETQVMAFDLAGICVSSGSACSSGKVKPSHVVSAMGGSHDEALSTIRVSLGWNTTEDDVTAFIEAWKKLFDRKHKG</sequence>
<dbReference type="PANTHER" id="PTHR11601">
    <property type="entry name" value="CYSTEINE DESULFURYLASE FAMILY MEMBER"/>
    <property type="match status" value="1"/>
</dbReference>
<gene>
    <name evidence="14" type="ORF">CRD36_14575</name>
</gene>
<comment type="similarity">
    <text evidence="3">Belongs to the class-V pyridoxal-phosphate-dependent aminotransferase family. NifS/IscS subfamily.</text>
</comment>
<dbReference type="InterPro" id="IPR015422">
    <property type="entry name" value="PyrdxlP-dep_Trfase_small"/>
</dbReference>
<evidence type="ECO:0000259" key="13">
    <source>
        <dbReference type="Pfam" id="PF00266"/>
    </source>
</evidence>
<keyword evidence="15" id="KW-1185">Reference proteome</keyword>
<reference evidence="14 15" key="1">
    <citation type="submission" date="2017-10" db="EMBL/GenBank/DDBJ databases">
        <title>Frigbacter circumglobatus gen. nov. sp. nov., isolated from sediment cultured in situ.</title>
        <authorList>
            <person name="Zhao Z."/>
        </authorList>
    </citation>
    <scope>NUCLEOTIDE SEQUENCE [LARGE SCALE GENOMIC DNA]</scope>
    <source>
        <strain evidence="14 15">ZYL</strain>
    </source>
</reference>
<dbReference type="InterPro" id="IPR016454">
    <property type="entry name" value="Cysteine_dSase"/>
</dbReference>
<evidence type="ECO:0000256" key="3">
    <source>
        <dbReference type="ARBA" id="ARBA00006490"/>
    </source>
</evidence>
<accession>A0A2G4YQ61</accession>
<feature type="domain" description="Aminotransferase class V" evidence="13">
    <location>
        <begin position="12"/>
        <end position="365"/>
    </location>
</feature>
<evidence type="ECO:0000313" key="14">
    <source>
        <dbReference type="EMBL" id="PHZ83606.1"/>
    </source>
</evidence>
<dbReference type="InParanoid" id="A0A2G4YQ61"/>
<dbReference type="PIRSF" id="PIRSF005572">
    <property type="entry name" value="NifS"/>
    <property type="match status" value="1"/>
</dbReference>
<dbReference type="OrthoDB" id="9808002at2"/>
<proteinExistence type="inferred from homology"/>
<dbReference type="SUPFAM" id="SSF53383">
    <property type="entry name" value="PLP-dependent transferases"/>
    <property type="match status" value="1"/>
</dbReference>
<evidence type="ECO:0000256" key="6">
    <source>
        <dbReference type="ARBA" id="ARBA00022679"/>
    </source>
</evidence>
<evidence type="ECO:0000256" key="5">
    <source>
        <dbReference type="ARBA" id="ARBA00013558"/>
    </source>
</evidence>
<evidence type="ECO:0000256" key="4">
    <source>
        <dbReference type="ARBA" id="ARBA00012239"/>
    </source>
</evidence>
<dbReference type="GO" id="GO:0031071">
    <property type="term" value="F:cysteine desulfurase activity"/>
    <property type="evidence" value="ECO:0007669"/>
    <property type="project" value="UniProtKB-EC"/>
</dbReference>
<keyword evidence="6" id="KW-0808">Transferase</keyword>
<evidence type="ECO:0000313" key="15">
    <source>
        <dbReference type="Proteomes" id="UP000229730"/>
    </source>
</evidence>
<comment type="caution">
    <text evidence="14">The sequence shown here is derived from an EMBL/GenBank/DDBJ whole genome shotgun (WGS) entry which is preliminary data.</text>
</comment>
<keyword evidence="10" id="KW-0411">Iron-sulfur</keyword>
<protein>
    <recommendedName>
        <fullName evidence="5">Cysteine desulfurase</fullName>
        <ecNumber evidence="4">2.8.1.7</ecNumber>
    </recommendedName>
</protein>
<comment type="cofactor">
    <cofactor evidence="1 12">
        <name>pyridoxal 5'-phosphate</name>
        <dbReference type="ChEBI" id="CHEBI:597326"/>
    </cofactor>
</comment>
<evidence type="ECO:0000256" key="2">
    <source>
        <dbReference type="ARBA" id="ARBA00003120"/>
    </source>
</evidence>
<name>A0A2G4YQ61_9PROT</name>
<evidence type="ECO:0000256" key="7">
    <source>
        <dbReference type="ARBA" id="ARBA00022723"/>
    </source>
</evidence>
<dbReference type="Gene3D" id="3.40.640.10">
    <property type="entry name" value="Type I PLP-dependent aspartate aminotransferase-like (Major domain)"/>
    <property type="match status" value="1"/>
</dbReference>
<dbReference type="EMBL" id="PDEM01000031">
    <property type="protein sequence ID" value="PHZ83606.1"/>
    <property type="molecule type" value="Genomic_DNA"/>
</dbReference>
<evidence type="ECO:0000256" key="1">
    <source>
        <dbReference type="ARBA" id="ARBA00001933"/>
    </source>
</evidence>
<keyword evidence="8" id="KW-0663">Pyridoxal phosphate</keyword>
<keyword evidence="7" id="KW-0479">Metal-binding</keyword>
<dbReference type="Gene3D" id="1.10.260.50">
    <property type="match status" value="1"/>
</dbReference>
<evidence type="ECO:0000256" key="8">
    <source>
        <dbReference type="ARBA" id="ARBA00022898"/>
    </source>
</evidence>
<evidence type="ECO:0000256" key="9">
    <source>
        <dbReference type="ARBA" id="ARBA00023004"/>
    </source>
</evidence>
<dbReference type="Gene3D" id="3.90.1150.10">
    <property type="entry name" value="Aspartate Aminotransferase, domain 1"/>
    <property type="match status" value="1"/>
</dbReference>
<dbReference type="GO" id="GO:0046872">
    <property type="term" value="F:metal ion binding"/>
    <property type="evidence" value="ECO:0007669"/>
    <property type="project" value="UniProtKB-KW"/>
</dbReference>
<keyword evidence="9" id="KW-0408">Iron</keyword>
<dbReference type="AlphaFoldDB" id="A0A2G4YQ61"/>
<dbReference type="InterPro" id="IPR000192">
    <property type="entry name" value="Aminotrans_V_dom"/>
</dbReference>
<dbReference type="PROSITE" id="PS00595">
    <property type="entry name" value="AA_TRANSFER_CLASS_5"/>
    <property type="match status" value="1"/>
</dbReference>
<dbReference type="InterPro" id="IPR015421">
    <property type="entry name" value="PyrdxlP-dep_Trfase_major"/>
</dbReference>
<evidence type="ECO:0000256" key="11">
    <source>
        <dbReference type="ARBA" id="ARBA00050776"/>
    </source>
</evidence>
<dbReference type="PANTHER" id="PTHR11601:SF34">
    <property type="entry name" value="CYSTEINE DESULFURASE"/>
    <property type="match status" value="1"/>
</dbReference>
<dbReference type="EC" id="2.8.1.7" evidence="4"/>
<dbReference type="GO" id="GO:0051536">
    <property type="term" value="F:iron-sulfur cluster binding"/>
    <property type="evidence" value="ECO:0007669"/>
    <property type="project" value="UniProtKB-KW"/>
</dbReference>
<evidence type="ECO:0000256" key="10">
    <source>
        <dbReference type="ARBA" id="ARBA00023014"/>
    </source>
</evidence>